<name>A0A396ZAV2_9LEPT</name>
<dbReference type="AlphaFoldDB" id="A0A396ZAV2"/>
<reference evidence="2" key="1">
    <citation type="submission" date="2018-05" db="EMBL/GenBank/DDBJ databases">
        <title>Leptospira yasudae sp. nov. and Leptospira stimsonii sp. nov., two pathogenic species of the genus Leptospira isolated from environmental sources.</title>
        <authorList>
            <person name="Casanovas-Massana A."/>
            <person name="Hamond C."/>
            <person name="Santos L.A."/>
            <person name="Hacker K.P."/>
            <person name="Balassiano I."/>
            <person name="Medeiros M.A."/>
            <person name="Reis M.G."/>
            <person name="Ko A.I."/>
            <person name="Wunder E.A."/>
        </authorList>
    </citation>
    <scope>NUCLEOTIDE SEQUENCE [LARGE SCALE GENOMIC DNA]</scope>
    <source>
        <strain evidence="2">Yale</strain>
    </source>
</reference>
<proteinExistence type="predicted"/>
<accession>A0A396ZAV2</accession>
<dbReference type="Proteomes" id="UP000265798">
    <property type="component" value="Unassembled WGS sequence"/>
</dbReference>
<dbReference type="EMBL" id="QHCT01000002">
    <property type="protein sequence ID" value="RHX90984.1"/>
    <property type="molecule type" value="Genomic_DNA"/>
</dbReference>
<sequence length="47" mass="5576">MSKKLSEWEDYYNMLRPHGGLFGKTPYEVLKNKLHLKEKVKIVGRGR</sequence>
<evidence type="ECO:0000313" key="1">
    <source>
        <dbReference type="EMBL" id="RHX90984.1"/>
    </source>
</evidence>
<gene>
    <name evidence="1" type="ORF">DLM75_11210</name>
</gene>
<dbReference type="OrthoDB" id="930609at2"/>
<comment type="caution">
    <text evidence="1">The sequence shown here is derived from an EMBL/GenBank/DDBJ whole genome shotgun (WGS) entry which is preliminary data.</text>
</comment>
<evidence type="ECO:0000313" key="2">
    <source>
        <dbReference type="Proteomes" id="UP000265798"/>
    </source>
</evidence>
<protein>
    <submittedName>
        <fullName evidence="1">Integrase</fullName>
    </submittedName>
</protein>
<organism evidence="1 2">
    <name type="scientific">Leptospira stimsonii</name>
    <dbReference type="NCBI Taxonomy" id="2202203"/>
    <lineage>
        <taxon>Bacteria</taxon>
        <taxon>Pseudomonadati</taxon>
        <taxon>Spirochaetota</taxon>
        <taxon>Spirochaetia</taxon>
        <taxon>Leptospirales</taxon>
        <taxon>Leptospiraceae</taxon>
        <taxon>Leptospira</taxon>
    </lineage>
</organism>